<name>I4DB25_DESAJ</name>
<evidence type="ECO:0000313" key="3">
    <source>
        <dbReference type="Proteomes" id="UP000002892"/>
    </source>
</evidence>
<keyword evidence="1" id="KW-0472">Membrane</keyword>
<organism evidence="2 3">
    <name type="scientific">Desulfosporosinus acidiphilus (strain DSM 22704 / JCM 16185 / SJ4)</name>
    <dbReference type="NCBI Taxonomy" id="646529"/>
    <lineage>
        <taxon>Bacteria</taxon>
        <taxon>Bacillati</taxon>
        <taxon>Bacillota</taxon>
        <taxon>Clostridia</taxon>
        <taxon>Eubacteriales</taxon>
        <taxon>Desulfitobacteriaceae</taxon>
        <taxon>Desulfosporosinus</taxon>
    </lineage>
</organism>
<feature type="transmembrane region" description="Helical" evidence="1">
    <location>
        <begin position="7"/>
        <end position="36"/>
    </location>
</feature>
<proteinExistence type="predicted"/>
<evidence type="ECO:0000313" key="2">
    <source>
        <dbReference type="EMBL" id="AFM42999.1"/>
    </source>
</evidence>
<gene>
    <name evidence="2" type="ordered locus">Desaci_4137</name>
</gene>
<keyword evidence="3" id="KW-1185">Reference proteome</keyword>
<keyword evidence="1" id="KW-0812">Transmembrane</keyword>
<reference evidence="2 3" key="1">
    <citation type="journal article" date="2012" name="J. Bacteriol.">
        <title>Complete genome sequences of Desulfosporosinus orientis DSM765T, Desulfosporosinus youngiae DSM17734T, Desulfosporosinus meridiei DSM13257T, and Desulfosporosinus acidiphilus DSM22704T.</title>
        <authorList>
            <person name="Pester M."/>
            <person name="Brambilla E."/>
            <person name="Alazard D."/>
            <person name="Rattei T."/>
            <person name="Weinmaier T."/>
            <person name="Han J."/>
            <person name="Lucas S."/>
            <person name="Lapidus A."/>
            <person name="Cheng J.F."/>
            <person name="Goodwin L."/>
            <person name="Pitluck S."/>
            <person name="Peters L."/>
            <person name="Ovchinnikova G."/>
            <person name="Teshima H."/>
            <person name="Detter J.C."/>
            <person name="Han C.S."/>
            <person name="Tapia R."/>
            <person name="Land M.L."/>
            <person name="Hauser L."/>
            <person name="Kyrpides N.C."/>
            <person name="Ivanova N.N."/>
            <person name="Pagani I."/>
            <person name="Huntmann M."/>
            <person name="Wei C.L."/>
            <person name="Davenport K.W."/>
            <person name="Daligault H."/>
            <person name="Chain P.S."/>
            <person name="Chen A."/>
            <person name="Mavromatis K."/>
            <person name="Markowitz V."/>
            <person name="Szeto E."/>
            <person name="Mikhailova N."/>
            <person name="Pati A."/>
            <person name="Wagner M."/>
            <person name="Woyke T."/>
            <person name="Ollivier B."/>
            <person name="Klenk H.P."/>
            <person name="Spring S."/>
            <person name="Loy A."/>
        </authorList>
    </citation>
    <scope>NUCLEOTIDE SEQUENCE [LARGE SCALE GENOMIC DNA]</scope>
    <source>
        <strain evidence="3">DSM 22704 / JCM 16185 / SJ4</strain>
    </source>
</reference>
<keyword evidence="1" id="KW-1133">Transmembrane helix</keyword>
<dbReference type="KEGG" id="dai:Desaci_4137"/>
<dbReference type="HOGENOM" id="CLU_2464003_0_0_9"/>
<feature type="transmembrane region" description="Helical" evidence="1">
    <location>
        <begin position="56"/>
        <end position="76"/>
    </location>
</feature>
<sequence length="88" mass="9509">MTLDENALNLLTIAGLSLVAAGLGMLLKPLEVLWFFLGYFLKPLGITDTSVLQPTVLTLGKIFVLVGAIVLLLNLLPNLMNDKTDNDL</sequence>
<dbReference type="AlphaFoldDB" id="I4DB25"/>
<dbReference type="Proteomes" id="UP000002892">
    <property type="component" value="Chromosome"/>
</dbReference>
<dbReference type="RefSeq" id="WP_014828985.1">
    <property type="nucleotide sequence ID" value="NC_018068.1"/>
</dbReference>
<accession>I4DB25</accession>
<evidence type="ECO:0000256" key="1">
    <source>
        <dbReference type="SAM" id="Phobius"/>
    </source>
</evidence>
<protein>
    <submittedName>
        <fullName evidence="2">Uncharacterized protein</fullName>
    </submittedName>
</protein>
<dbReference type="EMBL" id="CP003639">
    <property type="protein sequence ID" value="AFM42999.1"/>
    <property type="molecule type" value="Genomic_DNA"/>
</dbReference>